<evidence type="ECO:0000256" key="1">
    <source>
        <dbReference type="ARBA" id="ARBA00022630"/>
    </source>
</evidence>
<dbReference type="SUPFAM" id="SSF54292">
    <property type="entry name" value="2Fe-2S ferredoxin-like"/>
    <property type="match status" value="1"/>
</dbReference>
<comment type="caution">
    <text evidence="10">The sequence shown here is derived from an EMBL/GenBank/DDBJ whole genome shotgun (WGS) entry which is preliminary data.</text>
</comment>
<proteinExistence type="predicted"/>
<evidence type="ECO:0000256" key="2">
    <source>
        <dbReference type="ARBA" id="ARBA00022723"/>
    </source>
</evidence>
<evidence type="ECO:0000256" key="3">
    <source>
        <dbReference type="ARBA" id="ARBA00022827"/>
    </source>
</evidence>
<dbReference type="EC" id="1.17.1.4" evidence="10"/>
<dbReference type="PANTHER" id="PTHR45444">
    <property type="entry name" value="XANTHINE DEHYDROGENASE"/>
    <property type="match status" value="1"/>
</dbReference>
<reference evidence="10 11" key="1">
    <citation type="journal article" date="2012" name="J. Bacteriol.">
        <title>Genome sequence of proteorhodopsin-containing sea ice bacterium Glaciecola punicea ACAM 611T.</title>
        <authorList>
            <person name="Qin Q.-L."/>
            <person name="Xie B.-B."/>
            <person name="Shu Y.-L."/>
            <person name="Rong J.-C."/>
            <person name="Zhao D.-L."/>
            <person name="Zhang X.-Y."/>
            <person name="Chen X.-L."/>
            <person name="Zhou B.-C."/>
            <person name="Zhanga Y.-Z."/>
        </authorList>
    </citation>
    <scope>NUCLEOTIDE SEQUENCE [LARGE SCALE GENOMIC DNA]</scope>
    <source>
        <strain evidence="10 11">ACAM 611</strain>
    </source>
</reference>
<dbReference type="OrthoDB" id="9775084at2"/>
<dbReference type="Pfam" id="PF03450">
    <property type="entry name" value="CO_deh_flav_C"/>
    <property type="match status" value="1"/>
</dbReference>
<dbReference type="InterPro" id="IPR036683">
    <property type="entry name" value="CO_DH_flav_C_dom_sf"/>
</dbReference>
<dbReference type="Pfam" id="PF01799">
    <property type="entry name" value="Fer2_2"/>
    <property type="match status" value="1"/>
</dbReference>
<dbReference type="InterPro" id="IPR005107">
    <property type="entry name" value="CO_DH_flav_C"/>
</dbReference>
<dbReference type="Gene3D" id="3.30.390.50">
    <property type="entry name" value="CO dehydrogenase flavoprotein, C-terminal domain"/>
    <property type="match status" value="1"/>
</dbReference>
<keyword evidence="11" id="KW-1185">Reference proteome</keyword>
<evidence type="ECO:0000256" key="4">
    <source>
        <dbReference type="ARBA" id="ARBA00023002"/>
    </source>
</evidence>
<reference evidence="10 11" key="2">
    <citation type="journal article" date="2017" name="Antonie Van Leeuwenhoek">
        <title>Rhizobium rhizosphaerae sp. nov., a novel species isolated from rice rhizosphere.</title>
        <authorList>
            <person name="Zhao J.J."/>
            <person name="Zhang J."/>
            <person name="Zhang R.J."/>
            <person name="Zhang C.W."/>
            <person name="Yin H.Q."/>
            <person name="Zhang X.X."/>
        </authorList>
    </citation>
    <scope>NUCLEOTIDE SEQUENCE [LARGE SCALE GENOMIC DNA]</scope>
    <source>
        <strain evidence="10 11">ACAM 611</strain>
    </source>
</reference>
<dbReference type="InterPro" id="IPR012175">
    <property type="entry name" value="Xanth_DH_ssu_bac"/>
</dbReference>
<dbReference type="AlphaFoldDB" id="H5TC72"/>
<feature type="domain" description="FAD-binding PCMH-type" evidence="9">
    <location>
        <begin position="259"/>
        <end position="432"/>
    </location>
</feature>
<dbReference type="SUPFAM" id="SSF55447">
    <property type="entry name" value="CO dehydrogenase flavoprotein C-terminal domain-like"/>
    <property type="match status" value="1"/>
</dbReference>
<dbReference type="InterPro" id="IPR036318">
    <property type="entry name" value="FAD-bd_PCMH-like_sf"/>
</dbReference>
<keyword evidence="3" id="KW-0274">FAD</keyword>
<dbReference type="Gene3D" id="3.30.465.10">
    <property type="match status" value="1"/>
</dbReference>
<dbReference type="GO" id="GO:0005506">
    <property type="term" value="F:iron ion binding"/>
    <property type="evidence" value="ECO:0007669"/>
    <property type="project" value="InterPro"/>
</dbReference>
<dbReference type="SMART" id="SM01092">
    <property type="entry name" value="CO_deh_flav_C"/>
    <property type="match status" value="1"/>
</dbReference>
<dbReference type="Pfam" id="PF00941">
    <property type="entry name" value="FAD_binding_5"/>
    <property type="match status" value="1"/>
</dbReference>
<dbReference type="Gene3D" id="3.30.43.10">
    <property type="entry name" value="Uridine Diphospho-n-acetylenolpyruvylglucosamine Reductase, domain 2"/>
    <property type="match status" value="1"/>
</dbReference>
<keyword evidence="2" id="KW-0479">Metal-binding</keyword>
<dbReference type="InterPro" id="IPR016166">
    <property type="entry name" value="FAD-bd_PCMH"/>
</dbReference>
<evidence type="ECO:0000313" key="10">
    <source>
        <dbReference type="EMBL" id="GAB55899.1"/>
    </source>
</evidence>
<dbReference type="RefSeq" id="WP_006005471.1">
    <property type="nucleotide sequence ID" value="NZ_BAET01000018.1"/>
</dbReference>
<dbReference type="InterPro" id="IPR001041">
    <property type="entry name" value="2Fe-2S_ferredoxin-type"/>
</dbReference>
<dbReference type="GO" id="GO:0071949">
    <property type="term" value="F:FAD binding"/>
    <property type="evidence" value="ECO:0007669"/>
    <property type="project" value="InterPro"/>
</dbReference>
<evidence type="ECO:0000259" key="8">
    <source>
        <dbReference type="PROSITE" id="PS51085"/>
    </source>
</evidence>
<dbReference type="InterPro" id="IPR016208">
    <property type="entry name" value="Ald_Oxase/xanthine_DH-like"/>
</dbReference>
<dbReference type="InterPro" id="IPR006058">
    <property type="entry name" value="2Fe2S_fd_BS"/>
</dbReference>
<dbReference type="SUPFAM" id="SSF56176">
    <property type="entry name" value="FAD-binding/transporter-associated domain-like"/>
    <property type="match status" value="1"/>
</dbReference>
<dbReference type="InterPro" id="IPR002888">
    <property type="entry name" value="2Fe-2S-bd"/>
</dbReference>
<dbReference type="InterPro" id="IPR036010">
    <property type="entry name" value="2Fe-2S_ferredoxin-like_sf"/>
</dbReference>
<keyword evidence="1" id="KW-0285">Flavoprotein</keyword>
<dbReference type="PIRSF" id="PIRSF036557">
    <property type="entry name" value="XdhA_RC"/>
    <property type="match status" value="1"/>
</dbReference>
<keyword evidence="4 10" id="KW-0560">Oxidoreductase</keyword>
<dbReference type="Gene3D" id="3.10.20.30">
    <property type="match status" value="1"/>
</dbReference>
<dbReference type="PROSITE" id="PS51387">
    <property type="entry name" value="FAD_PCMH"/>
    <property type="match status" value="1"/>
</dbReference>
<dbReference type="EMBL" id="BAET01000018">
    <property type="protein sequence ID" value="GAB55899.1"/>
    <property type="molecule type" value="Genomic_DNA"/>
</dbReference>
<dbReference type="PROSITE" id="PS00197">
    <property type="entry name" value="2FE2S_FER_1"/>
    <property type="match status" value="1"/>
</dbReference>
<organism evidence="10 11">
    <name type="scientific">Glaciecola punicea ACAM 611</name>
    <dbReference type="NCBI Taxonomy" id="1121923"/>
    <lineage>
        <taxon>Bacteria</taxon>
        <taxon>Pseudomonadati</taxon>
        <taxon>Pseudomonadota</taxon>
        <taxon>Gammaproteobacteria</taxon>
        <taxon>Alteromonadales</taxon>
        <taxon>Alteromonadaceae</taxon>
        <taxon>Glaciecola</taxon>
    </lineage>
</organism>
<evidence type="ECO:0000256" key="6">
    <source>
        <dbReference type="ARBA" id="ARBA00023075"/>
    </source>
</evidence>
<dbReference type="CDD" id="cd00207">
    <property type="entry name" value="fer2"/>
    <property type="match status" value="1"/>
</dbReference>
<name>H5TC72_9ALTE</name>
<keyword evidence="6" id="KW-0830">Ubiquinone</keyword>
<feature type="domain" description="2Fe-2S ferredoxin-type" evidence="8">
    <location>
        <begin position="1"/>
        <end position="93"/>
    </location>
</feature>
<dbReference type="InterPro" id="IPR016169">
    <property type="entry name" value="FAD-bd_PCMH_sub2"/>
</dbReference>
<protein>
    <submittedName>
        <fullName evidence="10">Xanthine dehydrogenase small subunit</fullName>
        <ecNumber evidence="10">1.17.1.4</ecNumber>
    </submittedName>
</protein>
<accession>H5TC72</accession>
<dbReference type="SUPFAM" id="SSF47741">
    <property type="entry name" value="CO dehydrogenase ISP C-domain like"/>
    <property type="match status" value="1"/>
</dbReference>
<dbReference type="GO" id="GO:0051537">
    <property type="term" value="F:2 iron, 2 sulfur cluster binding"/>
    <property type="evidence" value="ECO:0007669"/>
    <property type="project" value="InterPro"/>
</dbReference>
<sequence>MIQFLLNDQKVSIENERADLTLLNYLRENRRLTGTKEGCASGDCGACTVVIAQPTLVPFDAAEAQGIACLQEAVGFQKASGLQETNVARTTESQIAEVSADKSAALSYKAINSCVTFLSALHGKQVITVEHLRQNNTLHPVQQAMVTANATQCGFCTPGFVMSIFALYQQQEAVNRAGVITALSGNLCRCTGYKPIIEATLAVCREQKPSQDTAQSKRIIAQLNEIRDNDAGFTSATMNMSKNGQHINKENDQQNNNSDAPASDNLYLPKTRQQLAACIQHFPKAMLVAGSTDLALLHTQELQPLEKLISLSYMSTLQEISVNNNTLSIGAACTLSDMEPALLKHFPSLHEIIERFASIPIRNQATLGGNIAGASPIGDMAPVLISLHASVVVDNGINTRTLPLRGFFTGYRTTQLAKNEWIHSINIPLLSANQHLVAYKISKRFEDDISAVCMALNLTVENGKVTQLSTGFGGVAATPAFCEKLETSLVGTSWHHKSCVDIGQNILASAFTPLSDVRASAQYRNKMMVNLWHRFWLETNAQDNVIATRVIQHA</sequence>
<dbReference type="Gene3D" id="1.10.150.120">
    <property type="entry name" value="[2Fe-2S]-binding domain"/>
    <property type="match status" value="1"/>
</dbReference>
<evidence type="ECO:0000256" key="5">
    <source>
        <dbReference type="ARBA" id="ARBA00023004"/>
    </source>
</evidence>
<dbReference type="PANTHER" id="PTHR45444:SF3">
    <property type="entry name" value="XANTHINE DEHYDROGENASE"/>
    <property type="match status" value="1"/>
</dbReference>
<evidence type="ECO:0000259" key="9">
    <source>
        <dbReference type="PROSITE" id="PS51387"/>
    </source>
</evidence>
<gene>
    <name evidence="10" type="primary">xdhA</name>
    <name evidence="10" type="ORF">GPUN_1783</name>
</gene>
<dbReference type="eggNOG" id="COG4630">
    <property type="taxonomic scope" value="Bacteria"/>
</dbReference>
<keyword evidence="5" id="KW-0408">Iron</keyword>
<evidence type="ECO:0000313" key="11">
    <source>
        <dbReference type="Proteomes" id="UP000053586"/>
    </source>
</evidence>
<evidence type="ECO:0000256" key="7">
    <source>
        <dbReference type="SAM" id="MobiDB-lite"/>
    </source>
</evidence>
<dbReference type="InterPro" id="IPR012675">
    <property type="entry name" value="Beta-grasp_dom_sf"/>
</dbReference>
<dbReference type="GO" id="GO:0004854">
    <property type="term" value="F:xanthine dehydrogenase activity"/>
    <property type="evidence" value="ECO:0007669"/>
    <property type="project" value="UniProtKB-EC"/>
</dbReference>
<dbReference type="Proteomes" id="UP000053586">
    <property type="component" value="Unassembled WGS sequence"/>
</dbReference>
<dbReference type="InterPro" id="IPR036884">
    <property type="entry name" value="2Fe-2S-bd_dom_sf"/>
</dbReference>
<dbReference type="STRING" id="56804.BAE46_07340"/>
<dbReference type="Pfam" id="PF00111">
    <property type="entry name" value="Fer2"/>
    <property type="match status" value="1"/>
</dbReference>
<dbReference type="PROSITE" id="PS51085">
    <property type="entry name" value="2FE2S_FER_2"/>
    <property type="match status" value="1"/>
</dbReference>
<feature type="region of interest" description="Disordered" evidence="7">
    <location>
        <begin position="243"/>
        <end position="264"/>
    </location>
</feature>
<dbReference type="InterPro" id="IPR002346">
    <property type="entry name" value="Mopterin_DH_FAD-bd"/>
</dbReference>
<dbReference type="InterPro" id="IPR016167">
    <property type="entry name" value="FAD-bd_PCMH_sub1"/>
</dbReference>